<keyword evidence="4" id="KW-1185">Reference proteome</keyword>
<protein>
    <submittedName>
        <fullName evidence="3">Glycosyltransferase family 4 protein</fullName>
    </submittedName>
</protein>
<dbReference type="Pfam" id="PF13439">
    <property type="entry name" value="Glyco_transf_4"/>
    <property type="match status" value="1"/>
</dbReference>
<organism evidence="3 4">
    <name type="scientific">Clostridium brassicae</name>
    <dbReference type="NCBI Taxonomy" id="2999072"/>
    <lineage>
        <taxon>Bacteria</taxon>
        <taxon>Bacillati</taxon>
        <taxon>Bacillota</taxon>
        <taxon>Clostridia</taxon>
        <taxon>Eubacteriales</taxon>
        <taxon>Clostridiaceae</taxon>
        <taxon>Clostridium</taxon>
    </lineage>
</organism>
<dbReference type="PANTHER" id="PTHR46401">
    <property type="entry name" value="GLYCOSYLTRANSFERASE WBBK-RELATED"/>
    <property type="match status" value="1"/>
</dbReference>
<dbReference type="Proteomes" id="UP001144612">
    <property type="component" value="Unassembled WGS sequence"/>
</dbReference>
<evidence type="ECO:0000259" key="2">
    <source>
        <dbReference type="Pfam" id="PF13439"/>
    </source>
</evidence>
<keyword evidence="1" id="KW-0808">Transferase</keyword>
<gene>
    <name evidence="3" type="ORF">OW729_08395</name>
</gene>
<feature type="domain" description="Glycosyltransferase subfamily 4-like N-terminal" evidence="2">
    <location>
        <begin position="134"/>
        <end position="251"/>
    </location>
</feature>
<dbReference type="CDD" id="cd03794">
    <property type="entry name" value="GT4_WbuB-like"/>
    <property type="match status" value="1"/>
</dbReference>
<dbReference type="EMBL" id="JAPQFJ010000007">
    <property type="protein sequence ID" value="MCY6958621.1"/>
    <property type="molecule type" value="Genomic_DNA"/>
</dbReference>
<sequence>MKNILIVAYYYPPKGGAGVQRTAKFANYLSKFGYNVNVLTVVKDASGLKDDSLNKDIYSEISVYRTDIKETNILNNLLALKNKKISNEVENKENTTSEVIETNSFKRKIKNNIKNVVKKSFFNMYNFIYAPDDKKGWIEYALKEGRKIIKEKNIDLIFSTSSPYTSHLIGYELSQEFKIKWIADFRDPWVSNAFVDYGPLTKKRHEKLESKIIKNADKVISVSEPIVRDFINRYKDEEKDKFYIITNGYDENDFCNFSLEDNDKKDEFVILHNGSLYGEKRTPEKIFAAVENLINSNKIPAQKVKFKFLGEIGSEHKKIVDYYENKYPGMVECKNYVPHEESLREMSKSDALLLFIHEGKGTEGIYTGKIFEYIRAGKPIIALVPDGVARNLVISTNTGFVAYPSKIDEIEDSIYKAYYVWNKEDGSIEPNWEEIHKYSRENLTKQLIEVINSLE</sequence>
<dbReference type="Gene3D" id="3.40.50.2000">
    <property type="entry name" value="Glycogen Phosphorylase B"/>
    <property type="match status" value="2"/>
</dbReference>
<name>A0ABT4DBU0_9CLOT</name>
<dbReference type="PANTHER" id="PTHR46401:SF2">
    <property type="entry name" value="GLYCOSYLTRANSFERASE WBBK-RELATED"/>
    <property type="match status" value="1"/>
</dbReference>
<proteinExistence type="predicted"/>
<dbReference type="SUPFAM" id="SSF53756">
    <property type="entry name" value="UDP-Glycosyltransferase/glycogen phosphorylase"/>
    <property type="match status" value="1"/>
</dbReference>
<accession>A0ABT4DBU0</accession>
<reference evidence="3" key="1">
    <citation type="submission" date="2022-12" db="EMBL/GenBank/DDBJ databases">
        <title>Clostridium sp. nov., isolated from industrial wastewater.</title>
        <authorList>
            <person name="Jiayan W."/>
        </authorList>
    </citation>
    <scope>NUCLEOTIDE SEQUENCE</scope>
    <source>
        <strain evidence="3">ZC22-4</strain>
    </source>
</reference>
<dbReference type="RefSeq" id="WP_268061040.1">
    <property type="nucleotide sequence ID" value="NZ_JAPQFJ010000007.1"/>
</dbReference>
<evidence type="ECO:0000313" key="3">
    <source>
        <dbReference type="EMBL" id="MCY6958621.1"/>
    </source>
</evidence>
<comment type="caution">
    <text evidence="3">The sequence shown here is derived from an EMBL/GenBank/DDBJ whole genome shotgun (WGS) entry which is preliminary data.</text>
</comment>
<evidence type="ECO:0000313" key="4">
    <source>
        <dbReference type="Proteomes" id="UP001144612"/>
    </source>
</evidence>
<evidence type="ECO:0000256" key="1">
    <source>
        <dbReference type="ARBA" id="ARBA00022679"/>
    </source>
</evidence>
<dbReference type="InterPro" id="IPR028098">
    <property type="entry name" value="Glyco_trans_4-like_N"/>
</dbReference>